<reference evidence="2 3" key="2">
    <citation type="submission" date="2018-03" db="EMBL/GenBank/DDBJ databases">
        <title>The comparative genomics of Bifidobacterium callitrichos reflects dietary carbohydrate utilization within the common marmoset gut.</title>
        <authorList>
            <person name="Rani A."/>
        </authorList>
    </citation>
    <scope>NUCLEOTIDE SEQUENCE [LARGE SCALE GENOMIC DNA]</scope>
    <source>
        <strain evidence="2 3">UMA51805</strain>
    </source>
</reference>
<dbReference type="CDD" id="cd00761">
    <property type="entry name" value="Glyco_tranf_GTA_type"/>
    <property type="match status" value="1"/>
</dbReference>
<dbReference type="PANTHER" id="PTHR43685">
    <property type="entry name" value="GLYCOSYLTRANSFERASE"/>
    <property type="match status" value="1"/>
</dbReference>
<organism evidence="2 3">
    <name type="scientific">Bifidobacterium callitrichos</name>
    <dbReference type="NCBI Taxonomy" id="762209"/>
    <lineage>
        <taxon>Bacteria</taxon>
        <taxon>Bacillati</taxon>
        <taxon>Actinomycetota</taxon>
        <taxon>Actinomycetes</taxon>
        <taxon>Bifidobacteriales</taxon>
        <taxon>Bifidobacteriaceae</taxon>
        <taxon>Bifidobacterium</taxon>
    </lineage>
</organism>
<name>A0A2T3GDI3_9BIFI</name>
<accession>A0A2T3GDI3</accession>
<dbReference type="GO" id="GO:0044010">
    <property type="term" value="P:single-species biofilm formation"/>
    <property type="evidence" value="ECO:0007669"/>
    <property type="project" value="TreeGrafter"/>
</dbReference>
<dbReference type="PANTHER" id="PTHR43685:SF2">
    <property type="entry name" value="GLYCOSYLTRANSFERASE 2-LIKE DOMAIN-CONTAINING PROTEIN"/>
    <property type="match status" value="1"/>
</dbReference>
<dbReference type="RefSeq" id="WP_107043421.1">
    <property type="nucleotide sequence ID" value="NZ_NWTX01000001.1"/>
</dbReference>
<evidence type="ECO:0000313" key="2">
    <source>
        <dbReference type="EMBL" id="PST47538.1"/>
    </source>
</evidence>
<feature type="domain" description="Glycosyltransferase 2-like" evidence="1">
    <location>
        <begin position="5"/>
        <end position="132"/>
    </location>
</feature>
<dbReference type="InterPro" id="IPR050834">
    <property type="entry name" value="Glycosyltransf_2"/>
</dbReference>
<keyword evidence="3" id="KW-1185">Reference proteome</keyword>
<reference evidence="3" key="1">
    <citation type="submission" date="2017-09" db="EMBL/GenBank/DDBJ databases">
        <authorList>
            <person name="Sela D.A."/>
            <person name="Albert K."/>
        </authorList>
    </citation>
    <scope>NUCLEOTIDE SEQUENCE [LARGE SCALE GENOMIC DNA]</scope>
    <source>
        <strain evidence="3">UMA51805</strain>
    </source>
</reference>
<sequence length="180" mass="19062">MTDITVIAINCNQGDMIREAVESARAQTVRPTRIVVVDDGSDDPSSLAVLEELGKAPDVTVARQENAGPSAARNHGIRLASTPYVAVMDGDDRLLPDFLERTSAMLDADGDVVAASGWLRTFGVLDAIVRPTGGGASAFGNGFEDWDFYLSLLESHGPDTRIAVIGKPLIEYRTASASAT</sequence>
<gene>
    <name evidence="2" type="ORF">CPA40_01645</name>
</gene>
<dbReference type="Pfam" id="PF00535">
    <property type="entry name" value="Glycos_transf_2"/>
    <property type="match status" value="1"/>
</dbReference>
<dbReference type="SUPFAM" id="SSF53448">
    <property type="entry name" value="Nucleotide-diphospho-sugar transferases"/>
    <property type="match status" value="1"/>
</dbReference>
<protein>
    <recommendedName>
        <fullName evidence="1">Glycosyltransferase 2-like domain-containing protein</fullName>
    </recommendedName>
</protein>
<comment type="caution">
    <text evidence="2">The sequence shown here is derived from an EMBL/GenBank/DDBJ whole genome shotgun (WGS) entry which is preliminary data.</text>
</comment>
<evidence type="ECO:0000259" key="1">
    <source>
        <dbReference type="Pfam" id="PF00535"/>
    </source>
</evidence>
<dbReference type="Gene3D" id="3.90.550.10">
    <property type="entry name" value="Spore Coat Polysaccharide Biosynthesis Protein SpsA, Chain A"/>
    <property type="match status" value="1"/>
</dbReference>
<dbReference type="Proteomes" id="UP000240228">
    <property type="component" value="Unassembled WGS sequence"/>
</dbReference>
<proteinExistence type="predicted"/>
<evidence type="ECO:0000313" key="3">
    <source>
        <dbReference type="Proteomes" id="UP000240228"/>
    </source>
</evidence>
<dbReference type="InterPro" id="IPR001173">
    <property type="entry name" value="Glyco_trans_2-like"/>
</dbReference>
<dbReference type="AlphaFoldDB" id="A0A2T3GDI3"/>
<dbReference type="InterPro" id="IPR029044">
    <property type="entry name" value="Nucleotide-diphossugar_trans"/>
</dbReference>
<dbReference type="EMBL" id="NWTX01000001">
    <property type="protein sequence ID" value="PST47538.1"/>
    <property type="molecule type" value="Genomic_DNA"/>
</dbReference>